<evidence type="ECO:0000256" key="1">
    <source>
        <dbReference type="ARBA" id="ARBA00004496"/>
    </source>
</evidence>
<evidence type="ECO:0000256" key="3">
    <source>
        <dbReference type="ARBA" id="ARBA00022679"/>
    </source>
</evidence>
<dbReference type="AlphaFoldDB" id="A0A2S2E360"/>
<reference evidence="16 17" key="1">
    <citation type="submission" date="2018-05" db="EMBL/GenBank/DDBJ databases">
        <title>Salinimonas sp. HMF8227 Genome sequencing and assembly.</title>
        <authorList>
            <person name="Kang H."/>
            <person name="Kang J."/>
            <person name="Cha I."/>
            <person name="Kim H."/>
            <person name="Joh K."/>
        </authorList>
    </citation>
    <scope>NUCLEOTIDE SEQUENCE [LARGE SCALE GENOMIC DNA]</scope>
    <source>
        <strain evidence="16 17">HMF8227</strain>
    </source>
</reference>
<dbReference type="GO" id="GO:0030163">
    <property type="term" value="P:protein catabolic process"/>
    <property type="evidence" value="ECO:0007669"/>
    <property type="project" value="UniProtKB-UniRule"/>
</dbReference>
<dbReference type="SUPFAM" id="SSF55729">
    <property type="entry name" value="Acyl-CoA N-acyltransferases (Nat)"/>
    <property type="match status" value="1"/>
</dbReference>
<dbReference type="InterPro" id="IPR004616">
    <property type="entry name" value="Leu/Phe-tRNA_Trfase"/>
</dbReference>
<dbReference type="RefSeq" id="WP_109339689.1">
    <property type="nucleotide sequence ID" value="NZ_CP029347.1"/>
</dbReference>
<dbReference type="InterPro" id="IPR042203">
    <property type="entry name" value="Leu/Phe-tRNA_Trfase_C"/>
</dbReference>
<sequence length="243" mass="27413">MTIQLYRLSNEVQFPHPSLALNDPNGLLAYGGDLSVARLVLAYQHGIFPWFSEGEPILWWSPDPRGILELDNFYASKSLRKLARSGRYSVTLNRDFKQVIRQCASVPRNDSGTWITEQMIQAYIELHKAGHSHSVEIWDGPELVGGLYGVAVGRVFCGESMFHHRSNTSKLAMLALVQHLKQAGFAFIDCQLQNDHLASLGVTEMPRQAFLVRLREAVVQSVPSHCWQPQELKIHELSAHTKL</sequence>
<protein>
    <recommendedName>
        <fullName evidence="11 15">Leucyl/phenylalanyl-tRNA--protein transferase</fullName>
        <ecNumber evidence="10 15">2.3.2.6</ecNumber>
    </recommendedName>
    <alternativeName>
        <fullName evidence="12 15">L/F-transferase</fullName>
    </alternativeName>
    <alternativeName>
        <fullName evidence="13 15">Leucyltransferase</fullName>
    </alternativeName>
    <alternativeName>
        <fullName evidence="14 15">Phenyalanyltransferase</fullName>
    </alternativeName>
</protein>
<keyword evidence="2 15" id="KW-0963">Cytoplasm</keyword>
<dbReference type="HAMAP" id="MF_00688">
    <property type="entry name" value="Leu_Phe_trans"/>
    <property type="match status" value="1"/>
</dbReference>
<comment type="similarity">
    <text evidence="9 15">Belongs to the L/F-transferase family.</text>
</comment>
<evidence type="ECO:0000256" key="15">
    <source>
        <dbReference type="HAMAP-Rule" id="MF_00688"/>
    </source>
</evidence>
<dbReference type="FunFam" id="3.40.630.70:FF:000001">
    <property type="entry name" value="Leucyl/phenylalanyl-tRNA--protein transferase"/>
    <property type="match status" value="1"/>
</dbReference>
<evidence type="ECO:0000256" key="13">
    <source>
        <dbReference type="ARBA" id="ARBA00077165"/>
    </source>
</evidence>
<dbReference type="GO" id="GO:0005737">
    <property type="term" value="C:cytoplasm"/>
    <property type="evidence" value="ECO:0007669"/>
    <property type="project" value="UniProtKB-SubCell"/>
</dbReference>
<evidence type="ECO:0000256" key="6">
    <source>
        <dbReference type="ARBA" id="ARBA00050652"/>
    </source>
</evidence>
<dbReference type="InterPro" id="IPR042221">
    <property type="entry name" value="Leu/Phe-tRNA_Trfase_N"/>
</dbReference>
<proteinExistence type="inferred from homology"/>
<dbReference type="PANTHER" id="PTHR30098:SF2">
    <property type="entry name" value="LEUCYL_PHENYLALANYL-TRNA--PROTEIN TRANSFERASE"/>
    <property type="match status" value="1"/>
</dbReference>
<dbReference type="Gene3D" id="3.30.70.3550">
    <property type="entry name" value="Leucyl/phenylalanyl-tRNA-protein transferase, N-terminal domain"/>
    <property type="match status" value="1"/>
</dbReference>
<evidence type="ECO:0000256" key="5">
    <source>
        <dbReference type="ARBA" id="ARBA00050607"/>
    </source>
</evidence>
<dbReference type="Proteomes" id="UP000245728">
    <property type="component" value="Chromosome"/>
</dbReference>
<dbReference type="InterPro" id="IPR016181">
    <property type="entry name" value="Acyl_CoA_acyltransferase"/>
</dbReference>
<evidence type="ECO:0000256" key="11">
    <source>
        <dbReference type="ARBA" id="ARBA00074372"/>
    </source>
</evidence>
<evidence type="ECO:0000256" key="9">
    <source>
        <dbReference type="ARBA" id="ARBA00061535"/>
    </source>
</evidence>
<dbReference type="OrthoDB" id="9790282at2"/>
<dbReference type="Pfam" id="PF03588">
    <property type="entry name" value="Leu_Phe_trans"/>
    <property type="match status" value="1"/>
</dbReference>
<dbReference type="FunFam" id="3.30.70.3550:FF:000001">
    <property type="entry name" value="Leucyl/phenylalanyl-tRNA--protein transferase"/>
    <property type="match status" value="1"/>
</dbReference>
<comment type="catalytic activity">
    <reaction evidence="7 15">
        <text>N-terminal L-lysyl-[protein] + L-leucyl-tRNA(Leu) = N-terminal L-leucyl-L-lysyl-[protein] + tRNA(Leu) + H(+)</text>
        <dbReference type="Rhea" id="RHEA:12340"/>
        <dbReference type="Rhea" id="RHEA-COMP:9613"/>
        <dbReference type="Rhea" id="RHEA-COMP:9622"/>
        <dbReference type="Rhea" id="RHEA-COMP:12670"/>
        <dbReference type="Rhea" id="RHEA-COMP:12671"/>
        <dbReference type="ChEBI" id="CHEBI:15378"/>
        <dbReference type="ChEBI" id="CHEBI:65249"/>
        <dbReference type="ChEBI" id="CHEBI:78442"/>
        <dbReference type="ChEBI" id="CHEBI:78494"/>
        <dbReference type="ChEBI" id="CHEBI:133043"/>
        <dbReference type="EC" id="2.3.2.6"/>
    </reaction>
</comment>
<keyword evidence="4 15" id="KW-0012">Acyltransferase</keyword>
<dbReference type="GO" id="GO:0008914">
    <property type="term" value="F:leucyl-tRNA--protein transferase activity"/>
    <property type="evidence" value="ECO:0007669"/>
    <property type="project" value="UniProtKB-UniRule"/>
</dbReference>
<evidence type="ECO:0000256" key="8">
    <source>
        <dbReference type="ARBA" id="ARBA00054043"/>
    </source>
</evidence>
<keyword evidence="17" id="KW-1185">Reference proteome</keyword>
<evidence type="ECO:0000256" key="14">
    <source>
        <dbReference type="ARBA" id="ARBA00083640"/>
    </source>
</evidence>
<dbReference type="EMBL" id="CP029347">
    <property type="protein sequence ID" value="AWL12085.1"/>
    <property type="molecule type" value="Genomic_DNA"/>
</dbReference>
<comment type="catalytic activity">
    <reaction evidence="5 15">
        <text>L-phenylalanyl-tRNA(Phe) + an N-terminal L-alpha-aminoacyl-[protein] = an N-terminal L-phenylalanyl-L-alpha-aminoacyl-[protein] + tRNA(Phe)</text>
        <dbReference type="Rhea" id="RHEA:43632"/>
        <dbReference type="Rhea" id="RHEA-COMP:9668"/>
        <dbReference type="Rhea" id="RHEA-COMP:9699"/>
        <dbReference type="Rhea" id="RHEA-COMP:10636"/>
        <dbReference type="Rhea" id="RHEA-COMP:10637"/>
        <dbReference type="ChEBI" id="CHEBI:78442"/>
        <dbReference type="ChEBI" id="CHEBI:78531"/>
        <dbReference type="ChEBI" id="CHEBI:78597"/>
        <dbReference type="ChEBI" id="CHEBI:83561"/>
        <dbReference type="EC" id="2.3.2.6"/>
    </reaction>
</comment>
<keyword evidence="3 15" id="KW-0808">Transferase</keyword>
<dbReference type="Gene3D" id="3.40.630.70">
    <property type="entry name" value="Leucyl/phenylalanyl-tRNA-protein transferase, C-terminal domain"/>
    <property type="match status" value="1"/>
</dbReference>
<name>A0A2S2E360_9ALTE</name>
<dbReference type="KEGG" id="salh:HMF8227_01611"/>
<comment type="subcellular location">
    <subcellularLocation>
        <location evidence="1 15">Cytoplasm</location>
    </subcellularLocation>
</comment>
<evidence type="ECO:0000313" key="17">
    <source>
        <dbReference type="Proteomes" id="UP000245728"/>
    </source>
</evidence>
<evidence type="ECO:0000256" key="10">
    <source>
        <dbReference type="ARBA" id="ARBA00066767"/>
    </source>
</evidence>
<evidence type="ECO:0000256" key="7">
    <source>
        <dbReference type="ARBA" id="ARBA00051538"/>
    </source>
</evidence>
<gene>
    <name evidence="15" type="primary">aat</name>
    <name evidence="16" type="ORF">HMF8227_01611</name>
</gene>
<dbReference type="NCBIfam" id="TIGR00667">
    <property type="entry name" value="aat"/>
    <property type="match status" value="1"/>
</dbReference>
<evidence type="ECO:0000313" key="16">
    <source>
        <dbReference type="EMBL" id="AWL12085.1"/>
    </source>
</evidence>
<dbReference type="EC" id="2.3.2.6" evidence="10 15"/>
<evidence type="ECO:0000256" key="4">
    <source>
        <dbReference type="ARBA" id="ARBA00023315"/>
    </source>
</evidence>
<accession>A0A2S2E360</accession>
<organism evidence="16 17">
    <name type="scientific">Saliniradius amylolyticus</name>
    <dbReference type="NCBI Taxonomy" id="2183582"/>
    <lineage>
        <taxon>Bacteria</taxon>
        <taxon>Pseudomonadati</taxon>
        <taxon>Pseudomonadota</taxon>
        <taxon>Gammaproteobacteria</taxon>
        <taxon>Alteromonadales</taxon>
        <taxon>Alteromonadaceae</taxon>
        <taxon>Saliniradius</taxon>
    </lineage>
</organism>
<comment type="function">
    <text evidence="8 15">Functions in the N-end rule pathway of protein degradation where it conjugates Leu, Phe and, less efficiently, Met from aminoacyl-tRNAs to the N-termini of proteins containing an N-terminal arginine or lysine.</text>
</comment>
<evidence type="ECO:0000256" key="2">
    <source>
        <dbReference type="ARBA" id="ARBA00022490"/>
    </source>
</evidence>
<comment type="catalytic activity">
    <reaction evidence="6 15">
        <text>N-terminal L-arginyl-[protein] + L-leucyl-tRNA(Leu) = N-terminal L-leucyl-L-arginyl-[protein] + tRNA(Leu) + H(+)</text>
        <dbReference type="Rhea" id="RHEA:50416"/>
        <dbReference type="Rhea" id="RHEA-COMP:9613"/>
        <dbReference type="Rhea" id="RHEA-COMP:9622"/>
        <dbReference type="Rhea" id="RHEA-COMP:12672"/>
        <dbReference type="Rhea" id="RHEA-COMP:12673"/>
        <dbReference type="ChEBI" id="CHEBI:15378"/>
        <dbReference type="ChEBI" id="CHEBI:64719"/>
        <dbReference type="ChEBI" id="CHEBI:78442"/>
        <dbReference type="ChEBI" id="CHEBI:78494"/>
        <dbReference type="ChEBI" id="CHEBI:133044"/>
        <dbReference type="EC" id="2.3.2.6"/>
    </reaction>
</comment>
<dbReference type="PANTHER" id="PTHR30098">
    <property type="entry name" value="LEUCYL/PHENYLALANYL-TRNA--PROTEIN TRANSFERASE"/>
    <property type="match status" value="1"/>
</dbReference>
<evidence type="ECO:0000256" key="12">
    <source>
        <dbReference type="ARBA" id="ARBA00077136"/>
    </source>
</evidence>